<proteinExistence type="predicted"/>
<sequence>MKNPQTLTLVVNIQIASVPLYKFVNIFLHSLQIGYQFSFFQMAIYFKRI</sequence>
<accession>A0A8S1LAQ0</accession>
<keyword evidence="2" id="KW-1185">Reference proteome</keyword>
<reference evidence="1" key="1">
    <citation type="submission" date="2021-01" db="EMBL/GenBank/DDBJ databases">
        <authorList>
            <consortium name="Genoscope - CEA"/>
            <person name="William W."/>
        </authorList>
    </citation>
    <scope>NUCLEOTIDE SEQUENCE</scope>
</reference>
<evidence type="ECO:0000313" key="2">
    <source>
        <dbReference type="Proteomes" id="UP000688137"/>
    </source>
</evidence>
<dbReference type="Proteomes" id="UP000688137">
    <property type="component" value="Unassembled WGS sequence"/>
</dbReference>
<dbReference type="EMBL" id="CAJJDM010000033">
    <property type="protein sequence ID" value="CAD8063275.1"/>
    <property type="molecule type" value="Genomic_DNA"/>
</dbReference>
<gene>
    <name evidence="1" type="ORF">PPRIM_AZ9-3.1.T0340238</name>
</gene>
<protein>
    <submittedName>
        <fullName evidence="1">Uncharacterized protein</fullName>
    </submittedName>
</protein>
<name>A0A8S1LAQ0_PARPR</name>
<comment type="caution">
    <text evidence="1">The sequence shown here is derived from an EMBL/GenBank/DDBJ whole genome shotgun (WGS) entry which is preliminary data.</text>
</comment>
<evidence type="ECO:0000313" key="1">
    <source>
        <dbReference type="EMBL" id="CAD8063275.1"/>
    </source>
</evidence>
<organism evidence="1 2">
    <name type="scientific">Paramecium primaurelia</name>
    <dbReference type="NCBI Taxonomy" id="5886"/>
    <lineage>
        <taxon>Eukaryota</taxon>
        <taxon>Sar</taxon>
        <taxon>Alveolata</taxon>
        <taxon>Ciliophora</taxon>
        <taxon>Intramacronucleata</taxon>
        <taxon>Oligohymenophorea</taxon>
        <taxon>Peniculida</taxon>
        <taxon>Parameciidae</taxon>
        <taxon>Paramecium</taxon>
    </lineage>
</organism>
<dbReference type="AlphaFoldDB" id="A0A8S1LAQ0"/>